<dbReference type="AlphaFoldDB" id="A0A0U3L6B0"/>
<evidence type="ECO:0000313" key="1">
    <source>
        <dbReference type="EMBL" id="ALV06798.1"/>
    </source>
</evidence>
<evidence type="ECO:0000313" key="2">
    <source>
        <dbReference type="Proteomes" id="UP000060699"/>
    </source>
</evidence>
<dbReference type="EMBL" id="CP013729">
    <property type="protein sequence ID" value="ALV06798.1"/>
    <property type="molecule type" value="Genomic_DNA"/>
</dbReference>
<protein>
    <submittedName>
        <fullName evidence="1">Uncharacterized protein</fullName>
    </submittedName>
</protein>
<dbReference type="KEGG" id="rdp:RD2015_2327"/>
<proteinExistence type="predicted"/>
<name>A0A0U3L6B0_9BURK</name>
<reference evidence="1 2" key="1">
    <citation type="submission" date="2015-12" db="EMBL/GenBank/DDBJ databases">
        <title>Complete genome of Roseateles depolymerans KCTC 42856.</title>
        <authorList>
            <person name="Kim K.M."/>
        </authorList>
    </citation>
    <scope>NUCLEOTIDE SEQUENCE [LARGE SCALE GENOMIC DNA]</scope>
    <source>
        <strain evidence="1 2">KCTC 42856</strain>
    </source>
</reference>
<organism evidence="1 2">
    <name type="scientific">Roseateles depolymerans</name>
    <dbReference type="NCBI Taxonomy" id="76731"/>
    <lineage>
        <taxon>Bacteria</taxon>
        <taxon>Pseudomonadati</taxon>
        <taxon>Pseudomonadota</taxon>
        <taxon>Betaproteobacteria</taxon>
        <taxon>Burkholderiales</taxon>
        <taxon>Sphaerotilaceae</taxon>
        <taxon>Roseateles</taxon>
    </lineage>
</organism>
<accession>A0A0U3L6B0</accession>
<keyword evidence="2" id="KW-1185">Reference proteome</keyword>
<dbReference type="OrthoDB" id="9808698at2"/>
<dbReference type="Proteomes" id="UP000060699">
    <property type="component" value="Chromosome"/>
</dbReference>
<dbReference type="RefSeq" id="WP_058935021.1">
    <property type="nucleotide sequence ID" value="NZ_CP013729.1"/>
</dbReference>
<gene>
    <name evidence="1" type="ORF">RD2015_2327</name>
</gene>
<sequence>MKPQRSYFLPAGADPEPPRRGRFQWGLGLAAAVVIGGWVSSGILGSPDEDAPSSGVLMAGDAYQDPWRQLASATARADDSATVAGSLGCGVALADCQGLLLSMMAKDPVTAWRLALRWASQRPDWAQALVDPLLEPLWQRRIFDEMLVALDQAAGLEDALRSGWTEATLARWAETAPTQAAAWAAGRAGRIAGVTGTSGADLLAVVNDRWAHQDARSATVFASTLPPAIGRPLMTEALNRWLAMDGLAARAWIRAQGVNPALDASIVQHATADELARQSPQDAVDLVRRIADPSVRQQAQWGLARTFRDIDPAREDWQVQALAGGQPLPVEERQSPGLD</sequence>